<gene>
    <name evidence="1" type="ORF">POM99_04770</name>
</gene>
<accession>A0ABT6CFE8</accession>
<organism evidence="1 2">
    <name type="scientific">Novosphingobium cyanobacteriorum</name>
    <dbReference type="NCBI Taxonomy" id="3024215"/>
    <lineage>
        <taxon>Bacteria</taxon>
        <taxon>Pseudomonadati</taxon>
        <taxon>Pseudomonadota</taxon>
        <taxon>Alphaproteobacteria</taxon>
        <taxon>Sphingomonadales</taxon>
        <taxon>Sphingomonadaceae</taxon>
        <taxon>Novosphingobium</taxon>
    </lineage>
</organism>
<reference evidence="1 2" key="1">
    <citation type="submission" date="2023-03" db="EMBL/GenBank/DDBJ databases">
        <title>Novosphingobium cyanobacteriorum sp. nov., isolated from a eutrophic reservoir during the Microcystis bloom period.</title>
        <authorList>
            <person name="Kang M."/>
            <person name="Le V."/>
            <person name="Ko S.-R."/>
            <person name="Lee S.-A."/>
            <person name="Ahn C.-Y."/>
        </authorList>
    </citation>
    <scope>NUCLEOTIDE SEQUENCE [LARGE SCALE GENOMIC DNA]</scope>
    <source>
        <strain evidence="1 2">HBC54</strain>
    </source>
</reference>
<sequence>MSPRRKTWPHRQEVAMSFAHPVLGHAFATGAFSQMQKPWP</sequence>
<evidence type="ECO:0000313" key="1">
    <source>
        <dbReference type="EMBL" id="MDF8332506.1"/>
    </source>
</evidence>
<keyword evidence="2" id="KW-1185">Reference proteome</keyword>
<protein>
    <submittedName>
        <fullName evidence="1">Uncharacterized protein</fullName>
    </submittedName>
</protein>
<proteinExistence type="predicted"/>
<name>A0ABT6CFE8_9SPHN</name>
<dbReference type="EMBL" id="JAROCY010000004">
    <property type="protein sequence ID" value="MDF8332506.1"/>
    <property type="molecule type" value="Genomic_DNA"/>
</dbReference>
<dbReference type="Proteomes" id="UP001222770">
    <property type="component" value="Unassembled WGS sequence"/>
</dbReference>
<comment type="caution">
    <text evidence="1">The sequence shown here is derived from an EMBL/GenBank/DDBJ whole genome shotgun (WGS) entry which is preliminary data.</text>
</comment>
<evidence type="ECO:0000313" key="2">
    <source>
        <dbReference type="Proteomes" id="UP001222770"/>
    </source>
</evidence>
<dbReference type="RefSeq" id="WP_277275711.1">
    <property type="nucleotide sequence ID" value="NZ_JAROCY010000004.1"/>
</dbReference>